<sequence length="563" mass="63921">MTSNASKWPDRIRTNYVPELHEVDQLNGLLDNEMAEVHNIDEEIKYLRQCLSNLEARRSLRMKNIQEYRALLTPARALPVEILGKIFLASLEAYLQDSPSSRMGKHPGKALSQVSRLWREIAIGMTTLWSVIDVWLPVHPTRTLRKRYGMALATLPSEEEVLWMSQIADWRERVKSIGDMLESYLARSGNAPLTIAFSAKEAYPYPIDNERPLVNRVVSTIRLNYPRLENITFKFKIEGDTSPFDCLLVANPQDIPLLRAARLCVKPRDEPASGGTGDQRLRFQGPHLTSLTLDMRWYFVQWVKQGFDWANIVDLSLCTIGREDIVPPDVFSAMEVLRKCPKLVRCALELRHDCFESLPDHERTELYPITLPHLRSLVIRGHGVHLFMSRALSLPLLEDLSILNVERNPYNGEDVEITDGIVPWAQRYGHQLKSVAFEYGCLSQPQLLRTFYNLRAVVSLKLDGVVDYAKAAPDEYVDDDARARWSHPARLSNEVLGNLTPEFRDPQRRGVGECCCPSLARIECTAGDLDFNELGLVEFVAARRMADRVGNAGMGLLKESGEA</sequence>
<dbReference type="EMBL" id="QPFP01000053">
    <property type="protein sequence ID" value="TEB25789.1"/>
    <property type="molecule type" value="Genomic_DNA"/>
</dbReference>
<keyword evidence="2" id="KW-1185">Reference proteome</keyword>
<comment type="caution">
    <text evidence="1">The sequence shown here is derived from an EMBL/GenBank/DDBJ whole genome shotgun (WGS) entry which is preliminary data.</text>
</comment>
<gene>
    <name evidence="1" type="ORF">FA13DRAFT_1130587</name>
</gene>
<proteinExistence type="predicted"/>
<dbReference type="Proteomes" id="UP000298030">
    <property type="component" value="Unassembled WGS sequence"/>
</dbReference>
<name>A0A4Y7SX19_COPMI</name>
<dbReference type="AlphaFoldDB" id="A0A4Y7SX19"/>
<reference evidence="1 2" key="1">
    <citation type="journal article" date="2019" name="Nat. Ecol. Evol.">
        <title>Megaphylogeny resolves global patterns of mushroom evolution.</title>
        <authorList>
            <person name="Varga T."/>
            <person name="Krizsan K."/>
            <person name="Foldi C."/>
            <person name="Dima B."/>
            <person name="Sanchez-Garcia M."/>
            <person name="Sanchez-Ramirez S."/>
            <person name="Szollosi G.J."/>
            <person name="Szarkandi J.G."/>
            <person name="Papp V."/>
            <person name="Albert L."/>
            <person name="Andreopoulos W."/>
            <person name="Angelini C."/>
            <person name="Antonin V."/>
            <person name="Barry K.W."/>
            <person name="Bougher N.L."/>
            <person name="Buchanan P."/>
            <person name="Buyck B."/>
            <person name="Bense V."/>
            <person name="Catcheside P."/>
            <person name="Chovatia M."/>
            <person name="Cooper J."/>
            <person name="Damon W."/>
            <person name="Desjardin D."/>
            <person name="Finy P."/>
            <person name="Geml J."/>
            <person name="Haridas S."/>
            <person name="Hughes K."/>
            <person name="Justo A."/>
            <person name="Karasinski D."/>
            <person name="Kautmanova I."/>
            <person name="Kiss B."/>
            <person name="Kocsube S."/>
            <person name="Kotiranta H."/>
            <person name="LaButti K.M."/>
            <person name="Lechner B.E."/>
            <person name="Liimatainen K."/>
            <person name="Lipzen A."/>
            <person name="Lukacs Z."/>
            <person name="Mihaltcheva S."/>
            <person name="Morgado L.N."/>
            <person name="Niskanen T."/>
            <person name="Noordeloos M.E."/>
            <person name="Ohm R.A."/>
            <person name="Ortiz-Santana B."/>
            <person name="Ovrebo C."/>
            <person name="Racz N."/>
            <person name="Riley R."/>
            <person name="Savchenko A."/>
            <person name="Shiryaev A."/>
            <person name="Soop K."/>
            <person name="Spirin V."/>
            <person name="Szebenyi C."/>
            <person name="Tomsovsky M."/>
            <person name="Tulloss R.E."/>
            <person name="Uehling J."/>
            <person name="Grigoriev I.V."/>
            <person name="Vagvolgyi C."/>
            <person name="Papp T."/>
            <person name="Martin F.M."/>
            <person name="Miettinen O."/>
            <person name="Hibbett D.S."/>
            <person name="Nagy L.G."/>
        </authorList>
    </citation>
    <scope>NUCLEOTIDE SEQUENCE [LARGE SCALE GENOMIC DNA]</scope>
    <source>
        <strain evidence="1 2">FP101781</strain>
    </source>
</reference>
<dbReference type="OrthoDB" id="2269034at2759"/>
<evidence type="ECO:0000313" key="2">
    <source>
        <dbReference type="Proteomes" id="UP000298030"/>
    </source>
</evidence>
<organism evidence="1 2">
    <name type="scientific">Coprinellus micaceus</name>
    <name type="common">Glistening ink-cap mushroom</name>
    <name type="synonym">Coprinus micaceus</name>
    <dbReference type="NCBI Taxonomy" id="71717"/>
    <lineage>
        <taxon>Eukaryota</taxon>
        <taxon>Fungi</taxon>
        <taxon>Dikarya</taxon>
        <taxon>Basidiomycota</taxon>
        <taxon>Agaricomycotina</taxon>
        <taxon>Agaricomycetes</taxon>
        <taxon>Agaricomycetidae</taxon>
        <taxon>Agaricales</taxon>
        <taxon>Agaricineae</taxon>
        <taxon>Psathyrellaceae</taxon>
        <taxon>Coprinellus</taxon>
    </lineage>
</organism>
<accession>A0A4Y7SX19</accession>
<protein>
    <recommendedName>
        <fullName evidence="3">F-box domain-containing protein</fullName>
    </recommendedName>
</protein>
<evidence type="ECO:0008006" key="3">
    <source>
        <dbReference type="Google" id="ProtNLM"/>
    </source>
</evidence>
<evidence type="ECO:0000313" key="1">
    <source>
        <dbReference type="EMBL" id="TEB25789.1"/>
    </source>
</evidence>